<evidence type="ECO:0000256" key="9">
    <source>
        <dbReference type="ARBA" id="ARBA00023180"/>
    </source>
</evidence>
<dbReference type="GO" id="GO:0042102">
    <property type="term" value="P:positive regulation of T cell proliferation"/>
    <property type="evidence" value="ECO:0007669"/>
    <property type="project" value="TreeGrafter"/>
</dbReference>
<dbReference type="Proteomes" id="UP000515150">
    <property type="component" value="Chromosome 16"/>
</dbReference>
<dbReference type="OrthoDB" id="8859054at2759"/>
<dbReference type="AlphaFoldDB" id="A0A6P7KMR1"/>
<dbReference type="InterPro" id="IPR013106">
    <property type="entry name" value="Ig_V-set"/>
</dbReference>
<keyword evidence="10" id="KW-0393">Immunoglobulin domain</keyword>
<feature type="domain" description="Ig-like" evidence="14">
    <location>
        <begin position="30"/>
        <end position="117"/>
    </location>
</feature>
<feature type="signal peptide" evidence="13">
    <location>
        <begin position="1"/>
        <end position="27"/>
    </location>
</feature>
<gene>
    <name evidence="16" type="primary">LOC114842473</name>
</gene>
<evidence type="ECO:0000256" key="6">
    <source>
        <dbReference type="ARBA" id="ARBA00023136"/>
    </source>
</evidence>
<evidence type="ECO:0000256" key="4">
    <source>
        <dbReference type="ARBA" id="ARBA00022729"/>
    </source>
</evidence>
<dbReference type="PANTHER" id="PTHR25466">
    <property type="entry name" value="T-LYMPHOCYTE ACTIVATION ANTIGEN"/>
    <property type="match status" value="1"/>
</dbReference>
<reference evidence="16" key="1">
    <citation type="submission" date="2025-08" db="UniProtKB">
        <authorList>
            <consortium name="RefSeq"/>
        </authorList>
    </citation>
    <scope>IDENTIFICATION</scope>
</reference>
<keyword evidence="2" id="KW-1003">Cell membrane</keyword>
<feature type="region of interest" description="Disordered" evidence="11">
    <location>
        <begin position="302"/>
        <end position="323"/>
    </location>
</feature>
<dbReference type="SMART" id="SM00409">
    <property type="entry name" value="IG"/>
    <property type="match status" value="2"/>
</dbReference>
<comment type="subcellular location">
    <subcellularLocation>
        <location evidence="1">Cell membrane</location>
        <topology evidence="1">Single-pass type I membrane protein</topology>
    </subcellularLocation>
</comment>
<dbReference type="GO" id="GO:0071222">
    <property type="term" value="P:cellular response to lipopolysaccharide"/>
    <property type="evidence" value="ECO:0007669"/>
    <property type="project" value="TreeGrafter"/>
</dbReference>
<dbReference type="InterPro" id="IPR036179">
    <property type="entry name" value="Ig-like_dom_sf"/>
</dbReference>
<name>A0A6P7KMR1_BETSP</name>
<dbReference type="InterPro" id="IPR013783">
    <property type="entry name" value="Ig-like_fold"/>
</dbReference>
<keyword evidence="4 13" id="KW-0732">Signal</keyword>
<dbReference type="PANTHER" id="PTHR25466:SF9">
    <property type="entry name" value="FIBRONECTIN TYPE-III DOMAIN-CONTAINING PROTEIN"/>
    <property type="match status" value="1"/>
</dbReference>
<keyword evidence="3 12" id="KW-0812">Transmembrane</keyword>
<evidence type="ECO:0000313" key="16">
    <source>
        <dbReference type="RefSeq" id="XP_028983848.1"/>
    </source>
</evidence>
<evidence type="ECO:0000256" key="2">
    <source>
        <dbReference type="ARBA" id="ARBA00022475"/>
    </source>
</evidence>
<keyword evidence="5 12" id="KW-1133">Transmembrane helix</keyword>
<feature type="chain" id="PRO_5027538554" evidence="13">
    <location>
        <begin position="28"/>
        <end position="345"/>
    </location>
</feature>
<protein>
    <submittedName>
        <fullName evidence="16">Uncharacterized protein LOC114842473</fullName>
    </submittedName>
</protein>
<evidence type="ECO:0000256" key="13">
    <source>
        <dbReference type="SAM" id="SignalP"/>
    </source>
</evidence>
<organism evidence="15 16">
    <name type="scientific">Betta splendens</name>
    <name type="common">Siamese fighting fish</name>
    <dbReference type="NCBI Taxonomy" id="158456"/>
    <lineage>
        <taxon>Eukaryota</taxon>
        <taxon>Metazoa</taxon>
        <taxon>Chordata</taxon>
        <taxon>Craniata</taxon>
        <taxon>Vertebrata</taxon>
        <taxon>Euteleostomi</taxon>
        <taxon>Actinopterygii</taxon>
        <taxon>Neopterygii</taxon>
        <taxon>Teleostei</taxon>
        <taxon>Neoteleostei</taxon>
        <taxon>Acanthomorphata</taxon>
        <taxon>Anabantaria</taxon>
        <taxon>Anabantiformes</taxon>
        <taxon>Anabantoidei</taxon>
        <taxon>Osphronemidae</taxon>
        <taxon>Betta</taxon>
    </lineage>
</organism>
<evidence type="ECO:0000256" key="3">
    <source>
        <dbReference type="ARBA" id="ARBA00022692"/>
    </source>
</evidence>
<dbReference type="RefSeq" id="XP_028983848.1">
    <property type="nucleotide sequence ID" value="XM_029128015.3"/>
</dbReference>
<keyword evidence="6 12" id="KW-0472">Membrane</keyword>
<dbReference type="GO" id="GO:0031295">
    <property type="term" value="P:T cell costimulation"/>
    <property type="evidence" value="ECO:0007669"/>
    <property type="project" value="TreeGrafter"/>
</dbReference>
<dbReference type="GO" id="GO:0006955">
    <property type="term" value="P:immune response"/>
    <property type="evidence" value="ECO:0007669"/>
    <property type="project" value="TreeGrafter"/>
</dbReference>
<evidence type="ECO:0000313" key="15">
    <source>
        <dbReference type="Proteomes" id="UP000515150"/>
    </source>
</evidence>
<sequence>MAQKMAHPHPQSSLVFLLLMIITECKANSPDTVFVSAYKEEDKLLPCFNLTVTDPKSCYRVRIVKYDPAGGRSDVFAWPKNNQDAARVKWKHDRNGQKSLHLTDVRKSDEGLYGCEVCQAWECVLVRNVSLKVKDCKASPPVKAALGKAILLNCSVGDVSGHRGALNVSWAMLKGGMPAPVSVGSSRIKTTGASLALGSVEAADSGWYRCQVRGQSQHCYDINLLVQAHEEENDPASTVPVTTIIPTTEQAPESNSTTQSSEALTRAIVIIAGLVVSATLGLFLYFRCNRLRAAAQSQTRAAGWTSHLSEKQPGARNPPATEDLSVQTNSLYEEFENESMYTFQH</sequence>
<keyword evidence="8" id="KW-0675">Receptor</keyword>
<dbReference type="Gene3D" id="2.60.40.10">
    <property type="entry name" value="Immunoglobulins"/>
    <property type="match status" value="2"/>
</dbReference>
<accession>A0A6P7KMR1</accession>
<evidence type="ECO:0000256" key="5">
    <source>
        <dbReference type="ARBA" id="ARBA00022989"/>
    </source>
</evidence>
<evidence type="ECO:0000256" key="12">
    <source>
        <dbReference type="SAM" id="Phobius"/>
    </source>
</evidence>
<dbReference type="InterPro" id="IPR007110">
    <property type="entry name" value="Ig-like_dom"/>
</dbReference>
<evidence type="ECO:0000256" key="7">
    <source>
        <dbReference type="ARBA" id="ARBA00023157"/>
    </source>
</evidence>
<evidence type="ECO:0000259" key="14">
    <source>
        <dbReference type="PROSITE" id="PS50835"/>
    </source>
</evidence>
<dbReference type="InterPro" id="IPR003599">
    <property type="entry name" value="Ig_sub"/>
</dbReference>
<dbReference type="GeneID" id="114842473"/>
<keyword evidence="15" id="KW-1185">Reference proteome</keyword>
<dbReference type="PROSITE" id="PS50835">
    <property type="entry name" value="IG_LIKE"/>
    <property type="match status" value="2"/>
</dbReference>
<dbReference type="GO" id="GO:0007166">
    <property type="term" value="P:cell surface receptor signaling pathway"/>
    <property type="evidence" value="ECO:0007669"/>
    <property type="project" value="TreeGrafter"/>
</dbReference>
<evidence type="ECO:0000256" key="8">
    <source>
        <dbReference type="ARBA" id="ARBA00023170"/>
    </source>
</evidence>
<dbReference type="GO" id="GO:0042130">
    <property type="term" value="P:negative regulation of T cell proliferation"/>
    <property type="evidence" value="ECO:0007669"/>
    <property type="project" value="TreeGrafter"/>
</dbReference>
<evidence type="ECO:0000256" key="1">
    <source>
        <dbReference type="ARBA" id="ARBA00004251"/>
    </source>
</evidence>
<feature type="domain" description="Ig-like" evidence="14">
    <location>
        <begin position="147"/>
        <end position="212"/>
    </location>
</feature>
<keyword evidence="7" id="KW-1015">Disulfide bond</keyword>
<evidence type="ECO:0000256" key="10">
    <source>
        <dbReference type="ARBA" id="ARBA00023319"/>
    </source>
</evidence>
<evidence type="ECO:0000256" key="11">
    <source>
        <dbReference type="SAM" id="MobiDB-lite"/>
    </source>
</evidence>
<proteinExistence type="predicted"/>
<dbReference type="InterPro" id="IPR051713">
    <property type="entry name" value="T-cell_Activation_Regulation"/>
</dbReference>
<dbReference type="SUPFAM" id="SSF48726">
    <property type="entry name" value="Immunoglobulin"/>
    <property type="match status" value="2"/>
</dbReference>
<dbReference type="KEGG" id="bspl:114842473"/>
<keyword evidence="9" id="KW-0325">Glycoprotein</keyword>
<dbReference type="Pfam" id="PF07686">
    <property type="entry name" value="V-set"/>
    <property type="match status" value="1"/>
</dbReference>
<feature type="transmembrane region" description="Helical" evidence="12">
    <location>
        <begin position="263"/>
        <end position="286"/>
    </location>
</feature>
<dbReference type="GO" id="GO:0009897">
    <property type="term" value="C:external side of plasma membrane"/>
    <property type="evidence" value="ECO:0007669"/>
    <property type="project" value="TreeGrafter"/>
</dbReference>